<dbReference type="PANTHER" id="PTHR30188:SF3">
    <property type="entry name" value="ABC TRANSPORTER PERMEASE"/>
    <property type="match status" value="1"/>
</dbReference>
<reference evidence="4 5" key="1">
    <citation type="submission" date="2014-10" db="EMBL/GenBank/DDBJ databases">
        <title>Genome sequence of Novosphingobium malaysiense MUSC 273(T).</title>
        <authorList>
            <person name="Lee L.-H."/>
        </authorList>
    </citation>
    <scope>NUCLEOTIDE SEQUENCE [LARGE SCALE GENOMIC DNA]</scope>
    <source>
        <strain evidence="4 5">MUSC 273</strain>
    </source>
</reference>
<comment type="function">
    <text evidence="1">Could be part of an ABC transporter complex.</text>
</comment>
<comment type="caution">
    <text evidence="4">The sequence shown here is derived from an EMBL/GenBank/DDBJ whole genome shotgun (WGS) entry which is preliminary data.</text>
</comment>
<keyword evidence="2" id="KW-0472">Membrane</keyword>
<keyword evidence="2" id="KW-1003">Cell membrane</keyword>
<dbReference type="InterPro" id="IPR036513">
    <property type="entry name" value="STAS_dom_sf"/>
</dbReference>
<dbReference type="GO" id="GO:0005548">
    <property type="term" value="F:phospholipid transporter activity"/>
    <property type="evidence" value="ECO:0007669"/>
    <property type="project" value="TreeGrafter"/>
</dbReference>
<proteinExistence type="inferred from homology"/>
<dbReference type="STRING" id="1348853.LK12_01050"/>
<dbReference type="NCBIfam" id="TIGR00056">
    <property type="entry name" value="MlaE family lipid ABC transporter permease subunit"/>
    <property type="match status" value="1"/>
</dbReference>
<dbReference type="InterPro" id="IPR002645">
    <property type="entry name" value="STAS_dom"/>
</dbReference>
<dbReference type="PROSITE" id="PS50801">
    <property type="entry name" value="STAS"/>
    <property type="match status" value="1"/>
</dbReference>
<evidence type="ECO:0000256" key="1">
    <source>
        <dbReference type="ARBA" id="ARBA00003787"/>
    </source>
</evidence>
<keyword evidence="2" id="KW-1133">Transmembrane helix</keyword>
<dbReference type="AlphaFoldDB" id="A0A0B1ZQX7"/>
<name>A0A0B1ZQX7_9SPHN</name>
<dbReference type="Proteomes" id="UP000031057">
    <property type="component" value="Unassembled WGS sequence"/>
</dbReference>
<keyword evidence="2" id="KW-0812">Transmembrane</keyword>
<comment type="subcellular location">
    <subcellularLocation>
        <location evidence="2">Cell inner membrane</location>
        <topology evidence="2">Multi-pass membrane protein</topology>
    </subcellularLocation>
</comment>
<organism evidence="4 5">
    <name type="scientific">Novosphingobium malaysiense</name>
    <dbReference type="NCBI Taxonomy" id="1348853"/>
    <lineage>
        <taxon>Bacteria</taxon>
        <taxon>Pseudomonadati</taxon>
        <taxon>Pseudomonadota</taxon>
        <taxon>Alphaproteobacteria</taxon>
        <taxon>Sphingomonadales</taxon>
        <taxon>Sphingomonadaceae</taxon>
        <taxon>Novosphingobium</taxon>
    </lineage>
</organism>
<comment type="caution">
    <text evidence="2">Lacks conserved residue(s) required for the propagation of feature annotation.</text>
</comment>
<sequence>MREYAEFTLSENDDGGVPTLALNGPLRVYSLGDLDTRLNALEVNFQRIDLSGVTDIDTTGAWLVSNFASEHNLETVGESEQARRLFAAIGNITGHEAEPEPSPGLAARTLGDIGEVVIGWGRGFRKSVGFLGEMVAAFGTVARHPSRLRVTALVHHMQYVGVNSLWIIGLMSFLIGIVIAQQGAVQLQQFGAEIYTINLTGRLSMRELGILMTSIMVAGRSGSAFAAQIGTMKLTEEVDAMRTIGVSPMEALVVPRVLASMIMMPLLGFYSAVLSIIGGAFISNFALDIPFWTFLQRTQEVVPITDVWIGILKAPVFALIVALAGCYQGMQVAGSAEEVGTRTTEAVVTAIFTVIVLDAFFAIFFTEIGWT</sequence>
<dbReference type="InterPro" id="IPR030802">
    <property type="entry name" value="Permease_MalE"/>
</dbReference>
<keyword evidence="5" id="KW-1185">Reference proteome</keyword>
<evidence type="ECO:0000313" key="4">
    <source>
        <dbReference type="EMBL" id="KHK93006.1"/>
    </source>
</evidence>
<feature type="transmembrane region" description="Helical" evidence="2">
    <location>
        <begin position="266"/>
        <end position="287"/>
    </location>
</feature>
<dbReference type="PANTHER" id="PTHR30188">
    <property type="entry name" value="ABC TRANSPORTER PERMEASE PROTEIN-RELATED"/>
    <property type="match status" value="1"/>
</dbReference>
<feature type="domain" description="STAS" evidence="3">
    <location>
        <begin position="7"/>
        <end position="90"/>
    </location>
</feature>
<comment type="similarity">
    <text evidence="2">Belongs to the MlaE permease family.</text>
</comment>
<evidence type="ECO:0000313" key="5">
    <source>
        <dbReference type="Proteomes" id="UP000031057"/>
    </source>
</evidence>
<dbReference type="GO" id="GO:0043190">
    <property type="term" value="C:ATP-binding cassette (ABC) transporter complex"/>
    <property type="evidence" value="ECO:0007669"/>
    <property type="project" value="InterPro"/>
</dbReference>
<gene>
    <name evidence="4" type="ORF">LK12_01050</name>
</gene>
<protein>
    <submittedName>
        <fullName evidence="4">ABC transporter permease</fullName>
    </submittedName>
</protein>
<dbReference type="SUPFAM" id="SSF52091">
    <property type="entry name" value="SpoIIaa-like"/>
    <property type="match status" value="1"/>
</dbReference>
<feature type="transmembrane region" description="Helical" evidence="2">
    <location>
        <begin position="347"/>
        <end position="365"/>
    </location>
</feature>
<dbReference type="Pfam" id="PF02405">
    <property type="entry name" value="MlaE"/>
    <property type="match status" value="1"/>
</dbReference>
<evidence type="ECO:0000256" key="2">
    <source>
        <dbReference type="RuleBase" id="RU362044"/>
    </source>
</evidence>
<dbReference type="EMBL" id="JTDI01000001">
    <property type="protein sequence ID" value="KHK93006.1"/>
    <property type="molecule type" value="Genomic_DNA"/>
</dbReference>
<accession>A0A0B1ZQX7</accession>
<keyword evidence="2" id="KW-0997">Cell inner membrane</keyword>
<dbReference type="OrthoDB" id="9805022at2"/>
<feature type="transmembrane region" description="Helical" evidence="2">
    <location>
        <begin position="159"/>
        <end position="180"/>
    </location>
</feature>
<feature type="transmembrane region" description="Helical" evidence="2">
    <location>
        <begin position="307"/>
        <end position="327"/>
    </location>
</feature>
<dbReference type="RefSeq" id="WP_039278297.1">
    <property type="nucleotide sequence ID" value="NZ_JTDI01000001.1"/>
</dbReference>
<evidence type="ECO:0000259" key="3">
    <source>
        <dbReference type="PROSITE" id="PS50801"/>
    </source>
</evidence>
<dbReference type="InterPro" id="IPR003453">
    <property type="entry name" value="ABC_MlaE_roteobac"/>
</dbReference>